<reference evidence="2 3" key="1">
    <citation type="submission" date="2019-08" db="EMBL/GenBank/DDBJ databases">
        <title>Selenomonas sp. mPRGC5 and Selenomonas sp. mPRGC8 isolated from ruminal fluid of dairy goat (Capra hircus).</title>
        <authorList>
            <person name="Poothong S."/>
            <person name="Nuengjamnong C."/>
            <person name="Tanasupawat S."/>
        </authorList>
    </citation>
    <scope>NUCLEOTIDE SEQUENCE [LARGE SCALE GENOMIC DNA]</scope>
    <source>
        <strain evidence="3">mPRGC5</strain>
    </source>
</reference>
<organism evidence="2 3">
    <name type="scientific">Selenomonas ruminis</name>
    <dbReference type="NCBI Taxonomy" id="2593411"/>
    <lineage>
        <taxon>Bacteria</taxon>
        <taxon>Bacillati</taxon>
        <taxon>Bacillota</taxon>
        <taxon>Negativicutes</taxon>
        <taxon>Selenomonadales</taxon>
        <taxon>Selenomonadaceae</taxon>
        <taxon>Selenomonas</taxon>
    </lineage>
</organism>
<proteinExistence type="predicted"/>
<keyword evidence="1" id="KW-1133">Transmembrane helix</keyword>
<keyword evidence="1" id="KW-0472">Membrane</keyword>
<protein>
    <submittedName>
        <fullName evidence="2">Uncharacterized protein</fullName>
    </submittedName>
</protein>
<evidence type="ECO:0000313" key="3">
    <source>
        <dbReference type="Proteomes" id="UP000323646"/>
    </source>
</evidence>
<dbReference type="OrthoDB" id="1666018at2"/>
<feature type="transmembrane region" description="Helical" evidence="1">
    <location>
        <begin position="62"/>
        <end position="82"/>
    </location>
</feature>
<keyword evidence="3" id="KW-1185">Reference proteome</keyword>
<dbReference type="RefSeq" id="WP_149171142.1">
    <property type="nucleotide sequence ID" value="NZ_VTOY01000003.1"/>
</dbReference>
<feature type="transmembrane region" description="Helical" evidence="1">
    <location>
        <begin position="39"/>
        <end position="56"/>
    </location>
</feature>
<accession>A0A5D6W4N0</accession>
<evidence type="ECO:0000256" key="1">
    <source>
        <dbReference type="SAM" id="Phobius"/>
    </source>
</evidence>
<dbReference type="Proteomes" id="UP000323646">
    <property type="component" value="Unassembled WGS sequence"/>
</dbReference>
<name>A0A5D6W4N0_9FIRM</name>
<comment type="caution">
    <text evidence="2">The sequence shown here is derived from an EMBL/GenBank/DDBJ whole genome shotgun (WGS) entry which is preliminary data.</text>
</comment>
<keyword evidence="1" id="KW-0812">Transmembrane</keyword>
<gene>
    <name evidence="2" type="ORF">FZ040_05790</name>
</gene>
<dbReference type="AlphaFoldDB" id="A0A5D6W4N0"/>
<feature type="transmembrane region" description="Helical" evidence="1">
    <location>
        <begin position="89"/>
        <end position="109"/>
    </location>
</feature>
<sequence>MRYRWFAKEEERVDAFGVPVSRAEYDEALHPKPRSYARGEVLAIVLAIVILCYEWVNDDAPLIFVCVSFLVYELQPIVLKVYGPRGQVICNVIKGFSLATFIGALAWTFL</sequence>
<dbReference type="EMBL" id="VTOY01000003">
    <property type="protein sequence ID" value="TYZ23391.1"/>
    <property type="molecule type" value="Genomic_DNA"/>
</dbReference>
<evidence type="ECO:0000313" key="2">
    <source>
        <dbReference type="EMBL" id="TYZ23391.1"/>
    </source>
</evidence>